<feature type="transmembrane region" description="Helical" evidence="9">
    <location>
        <begin position="133"/>
        <end position="154"/>
    </location>
</feature>
<keyword evidence="6 9" id="KW-1133">Transmembrane helix</keyword>
<dbReference type="GO" id="GO:0065002">
    <property type="term" value="P:intracellular protein transmembrane transport"/>
    <property type="evidence" value="ECO:0007669"/>
    <property type="project" value="UniProtKB-UniRule"/>
</dbReference>
<dbReference type="Pfam" id="PF02355">
    <property type="entry name" value="SecD_SecF_C"/>
    <property type="match status" value="1"/>
</dbReference>
<comment type="subcellular location">
    <subcellularLocation>
        <location evidence="1 9">Cell membrane</location>
        <topology evidence="1 9">Multi-pass membrane protein</topology>
    </subcellularLocation>
</comment>
<keyword evidence="2 9" id="KW-0813">Transport</keyword>
<feature type="transmembrane region" description="Helical" evidence="9">
    <location>
        <begin position="273"/>
        <end position="297"/>
    </location>
</feature>
<dbReference type="InterPro" id="IPR022645">
    <property type="entry name" value="SecD/SecF_bac"/>
</dbReference>
<reference evidence="12 14" key="2">
    <citation type="submission" date="2015-10" db="EMBL/GenBank/DDBJ databases">
        <title>A novel member of the family Ruminococcaceae isolated from human faeces.</title>
        <authorList>
            <person name="Shkoporov A.N."/>
            <person name="Chaplin A.V."/>
            <person name="Motuzova O.V."/>
            <person name="Kafarskaia L.I."/>
            <person name="Efimov B.A."/>
        </authorList>
    </citation>
    <scope>NUCLEOTIDE SEQUENCE [LARGE SCALE GENOMIC DNA]</scope>
    <source>
        <strain evidence="12 14">668</strain>
    </source>
</reference>
<dbReference type="GO" id="GO:0043952">
    <property type="term" value="P:protein transport by the Sec complex"/>
    <property type="evidence" value="ECO:0007669"/>
    <property type="project" value="UniProtKB-UniRule"/>
</dbReference>
<keyword evidence="5 9" id="KW-0653">Protein transport</keyword>
<dbReference type="EMBL" id="JXXK01000001">
    <property type="protein sequence ID" value="KJF41455.1"/>
    <property type="molecule type" value="Genomic_DNA"/>
</dbReference>
<comment type="function">
    <text evidence="9">Part of the Sec protein translocase complex. Interacts with the SecYEG preprotein conducting channel. SecDF uses the proton motive force (PMF) to complete protein translocation after the ATP-dependent function of SecA.</text>
</comment>
<dbReference type="GeneID" id="93727839"/>
<dbReference type="Proteomes" id="UP000053433">
    <property type="component" value="Unassembled WGS sequence"/>
</dbReference>
<dbReference type="NCBIfam" id="TIGR00966">
    <property type="entry name" value="transloc_SecF"/>
    <property type="match status" value="1"/>
</dbReference>
<protein>
    <recommendedName>
        <fullName evidence="9">Protein-export membrane protein SecF</fullName>
    </recommendedName>
</protein>
<dbReference type="EMBL" id="LMUA01000021">
    <property type="protein sequence ID" value="KUE75456.1"/>
    <property type="molecule type" value="Genomic_DNA"/>
</dbReference>
<evidence type="ECO:0000256" key="2">
    <source>
        <dbReference type="ARBA" id="ARBA00022448"/>
    </source>
</evidence>
<reference evidence="11" key="1">
    <citation type="submission" date="2015-02" db="EMBL/GenBank/DDBJ databases">
        <title>A novel member of the family Ruminococcaceae isolated from human feces.</title>
        <authorList>
            <person name="Shkoporov A.N."/>
            <person name="Chaplin A.V."/>
            <person name="Motuzova O.V."/>
            <person name="Kafarskaia L.I."/>
            <person name="Khokhlova E.V."/>
            <person name="Efimov B.A."/>
        </authorList>
    </citation>
    <scope>NUCLEOTIDE SEQUENCE [LARGE SCALE GENOMIC DNA]</scope>
    <source>
        <strain evidence="11">585-1</strain>
    </source>
</reference>
<dbReference type="SUPFAM" id="SSF82866">
    <property type="entry name" value="Multidrug efflux transporter AcrB transmembrane domain"/>
    <property type="match status" value="1"/>
</dbReference>
<dbReference type="PRINTS" id="PR01755">
    <property type="entry name" value="SECFTRNLCASE"/>
</dbReference>
<dbReference type="HAMAP" id="MF_01464_B">
    <property type="entry name" value="SecF_B"/>
    <property type="match status" value="1"/>
</dbReference>
<feature type="domain" description="Protein export membrane protein SecD/SecF C-terminal" evidence="10">
    <location>
        <begin position="114"/>
        <end position="300"/>
    </location>
</feature>
<feature type="transmembrane region" description="Helical" evidence="9">
    <location>
        <begin position="249"/>
        <end position="267"/>
    </location>
</feature>
<dbReference type="PANTHER" id="PTHR30081">
    <property type="entry name" value="PROTEIN-EXPORT MEMBRANE PROTEIN SEC"/>
    <property type="match status" value="1"/>
</dbReference>
<dbReference type="InterPro" id="IPR022813">
    <property type="entry name" value="SecD/SecF_arch_bac"/>
</dbReference>
<evidence type="ECO:0000313" key="12">
    <source>
        <dbReference type="EMBL" id="KUE75456.1"/>
    </source>
</evidence>
<dbReference type="Proteomes" id="UP000032483">
    <property type="component" value="Unassembled WGS sequence"/>
</dbReference>
<organism evidence="11 13">
    <name type="scientific">Ruthenibacterium lactatiformans</name>
    <dbReference type="NCBI Taxonomy" id="1550024"/>
    <lineage>
        <taxon>Bacteria</taxon>
        <taxon>Bacillati</taxon>
        <taxon>Bacillota</taxon>
        <taxon>Clostridia</taxon>
        <taxon>Eubacteriales</taxon>
        <taxon>Oscillospiraceae</taxon>
        <taxon>Ruthenibacterium</taxon>
    </lineage>
</organism>
<dbReference type="Gene3D" id="1.20.1640.10">
    <property type="entry name" value="Multidrug efflux transporter AcrB transmembrane domain"/>
    <property type="match status" value="1"/>
</dbReference>
<comment type="similarity">
    <text evidence="9">Belongs to the SecD/SecF family. SecF subfamily.</text>
</comment>
<evidence type="ECO:0000313" key="13">
    <source>
        <dbReference type="Proteomes" id="UP000032483"/>
    </source>
</evidence>
<dbReference type="RefSeq" id="WP_009325819.1">
    <property type="nucleotide sequence ID" value="NZ_CAOJUJ010000027.1"/>
</dbReference>
<gene>
    <name evidence="9" type="primary">secF</name>
    <name evidence="12" type="ORF">ASJ35_13685</name>
    <name evidence="11" type="ORF">TQ39_01175</name>
</gene>
<dbReference type="AlphaFoldDB" id="A0A0D8J3B5"/>
<keyword evidence="4 9" id="KW-0812">Transmembrane</keyword>
<dbReference type="InterPro" id="IPR048634">
    <property type="entry name" value="SecD_SecF_C"/>
</dbReference>
<evidence type="ECO:0000256" key="3">
    <source>
        <dbReference type="ARBA" id="ARBA00022475"/>
    </source>
</evidence>
<feature type="transmembrane region" description="Helical" evidence="9">
    <location>
        <begin position="194"/>
        <end position="213"/>
    </location>
</feature>
<dbReference type="PATRIC" id="fig|1550024.3.peg.260"/>
<evidence type="ECO:0000256" key="7">
    <source>
        <dbReference type="ARBA" id="ARBA00023010"/>
    </source>
</evidence>
<keyword evidence="7 9" id="KW-0811">Translocation</keyword>
<comment type="subunit">
    <text evidence="9">Forms a complex with SecD. Part of the essential Sec protein translocation apparatus which comprises SecA, SecYEG and auxiliary proteins SecDF. Other proteins may also be involved.</text>
</comment>
<evidence type="ECO:0000256" key="4">
    <source>
        <dbReference type="ARBA" id="ARBA00022692"/>
    </source>
</evidence>
<dbReference type="InterPro" id="IPR005665">
    <property type="entry name" value="SecF_bac"/>
</dbReference>
<evidence type="ECO:0000256" key="1">
    <source>
        <dbReference type="ARBA" id="ARBA00004651"/>
    </source>
</evidence>
<comment type="caution">
    <text evidence="11">The sequence shown here is derived from an EMBL/GenBank/DDBJ whole genome shotgun (WGS) entry which is preliminary data.</text>
</comment>
<name>A0A0D8J3B5_9FIRM</name>
<keyword evidence="13" id="KW-1185">Reference proteome</keyword>
<evidence type="ECO:0000256" key="6">
    <source>
        <dbReference type="ARBA" id="ARBA00022989"/>
    </source>
</evidence>
<evidence type="ECO:0000313" key="11">
    <source>
        <dbReference type="EMBL" id="KJF41455.1"/>
    </source>
</evidence>
<evidence type="ECO:0000256" key="9">
    <source>
        <dbReference type="HAMAP-Rule" id="MF_01464"/>
    </source>
</evidence>
<evidence type="ECO:0000259" key="10">
    <source>
        <dbReference type="Pfam" id="PF02355"/>
    </source>
</evidence>
<keyword evidence="3 9" id="KW-1003">Cell membrane</keyword>
<dbReference type="GO" id="GO:0005886">
    <property type="term" value="C:plasma membrane"/>
    <property type="evidence" value="ECO:0007669"/>
    <property type="project" value="UniProtKB-SubCell"/>
</dbReference>
<sequence>MKKQYDIVGNRKKFFIFSAVLIVFILLFSVIFGVEMDIQFKGGAMLTYSYTGELDISAVQKDIESTLGSNVTLQTGSSIASDAQTLTISMPGTQTVETATVEALSVRLEENYSDNSFRQLSLNNVDPTIGKEFFAKSIVAVVAASLLILVYIAVRFKKIGGWPAGSMAVVALVHDLIVVYGVFVVMRIPLNGNFIAALLTILGYSINDTVVIYDRVRENRQLYGNSMDFATLVNNSINQSLRRSINTTISTLLALGTVCVVSVVFGLDSIFTFAFPLIIGMISGVYSTICIAGPLWVEWELHKKAKPRKKKA</sequence>
<keyword evidence="8 9" id="KW-0472">Membrane</keyword>
<dbReference type="PANTHER" id="PTHR30081:SF8">
    <property type="entry name" value="PROTEIN TRANSLOCASE SUBUNIT SECF"/>
    <property type="match status" value="1"/>
</dbReference>
<evidence type="ECO:0000313" key="14">
    <source>
        <dbReference type="Proteomes" id="UP000053433"/>
    </source>
</evidence>
<accession>A0A0W7TNQ2</accession>
<evidence type="ECO:0000256" key="5">
    <source>
        <dbReference type="ARBA" id="ARBA00022927"/>
    </source>
</evidence>
<evidence type="ECO:0000256" key="8">
    <source>
        <dbReference type="ARBA" id="ARBA00023136"/>
    </source>
</evidence>
<proteinExistence type="inferred from homology"/>
<dbReference type="GO" id="GO:0006605">
    <property type="term" value="P:protein targeting"/>
    <property type="evidence" value="ECO:0007669"/>
    <property type="project" value="UniProtKB-UniRule"/>
</dbReference>
<dbReference type="GO" id="GO:0015450">
    <property type="term" value="F:protein-transporting ATPase activity"/>
    <property type="evidence" value="ECO:0007669"/>
    <property type="project" value="InterPro"/>
</dbReference>
<feature type="transmembrane region" description="Helical" evidence="9">
    <location>
        <begin position="14"/>
        <end position="34"/>
    </location>
</feature>
<accession>A0A0D8J3B5</accession>
<feature type="transmembrane region" description="Helical" evidence="9">
    <location>
        <begin position="166"/>
        <end position="188"/>
    </location>
</feature>